<keyword evidence="1" id="KW-0175">Coiled coil</keyword>
<feature type="transmembrane region" description="Helical" evidence="2">
    <location>
        <begin position="477"/>
        <end position="504"/>
    </location>
</feature>
<dbReference type="GeneID" id="92904222"/>
<organism evidence="3 4">
    <name type="scientific">Aerococcus sanguinicola</name>
    <dbReference type="NCBI Taxonomy" id="119206"/>
    <lineage>
        <taxon>Bacteria</taxon>
        <taxon>Bacillati</taxon>
        <taxon>Bacillota</taxon>
        <taxon>Bacilli</taxon>
        <taxon>Lactobacillales</taxon>
        <taxon>Aerococcaceae</taxon>
        <taxon>Aerococcus</taxon>
    </lineage>
</organism>
<sequence>MASKDIKGITIKIGADTSDLSDALKDVEKASINSTKELRAVNSAIKFNPSSVELLTQKQQILNNQITATSDKLSILKGAQSEVEAQFNSGDLGEEQYRAFQREVINTESRLKNYQNALEQTKNEQSQYAQNTQRLETLLEATGRSVESFSGVLGDKLTNAIKNGTASSKDLERAIDLIGKEALGSEADMQKMKQTLDSIDDGNSIDNVTQNLKEMADTSSDTKSKLDRIGDIAQSEALGTVSNTLSNVSSKMFDLGQTGMEAAGKMQASEAQFSQVFGTLEAEATAALDRISLETNILPGRLRDSFTKMAAFAKTTGMDTAGALSLTERATKAAADSAAFYDVSIEDVTESLQSFLKGNYENDAALGISATETTRNAKANELYGKSFNDLDEAQKQLTLLAMVEDGNKVSGALGQAAREGDSFENTLGNMKRAQEEFAAAIGQPVMEIFIGLMKQLAPLVQGLANWFNNLSPAAQKVIAVVLIIIAVIGALLPIILSLVSTFGILSVAGAGVSASLLPIIGTILAVVAVIAVIVAAGVTLYNNWDTIKAKAGELKNNISTQFQAMLSTISRIFENIKQAVRTKFNHAVNTVKSGIDKMKSFFNFTWSLPRIKLPHVTITGGFSLNPPRVPSFDVAWYKHGGIMTKPTAFGMSGSTLLAGGEAGPEAVLPLNEQNLKNIGKGIVEALGPLTQSQEPSKPADIVLHIDGKEFVRLTNGYSDRLNGRNIDLVRRGLSL</sequence>
<keyword evidence="2" id="KW-0812">Transmembrane</keyword>
<accession>A0A120I9H2</accession>
<feature type="coiled-coil region" evidence="1">
    <location>
        <begin position="97"/>
        <end position="138"/>
    </location>
</feature>
<keyword evidence="2" id="KW-1133">Transmembrane helix</keyword>
<evidence type="ECO:0000256" key="1">
    <source>
        <dbReference type="SAM" id="Coils"/>
    </source>
</evidence>
<evidence type="ECO:0000313" key="3">
    <source>
        <dbReference type="EMBL" id="AMB94898.1"/>
    </source>
</evidence>
<protein>
    <recommendedName>
        <fullName evidence="5">Phage tail tape measure protein</fullName>
    </recommendedName>
</protein>
<proteinExistence type="predicted"/>
<dbReference type="RefSeq" id="WP_067976430.1">
    <property type="nucleotide sequence ID" value="NZ_CAJHKM010000003.1"/>
</dbReference>
<dbReference type="AlphaFoldDB" id="A0A120I9H2"/>
<evidence type="ECO:0000256" key="2">
    <source>
        <dbReference type="SAM" id="Phobius"/>
    </source>
</evidence>
<dbReference type="SUPFAM" id="SSF82866">
    <property type="entry name" value="Multidrug efflux transporter AcrB transmembrane domain"/>
    <property type="match status" value="1"/>
</dbReference>
<dbReference type="Proteomes" id="UP000069912">
    <property type="component" value="Chromosome"/>
</dbReference>
<keyword evidence="4" id="KW-1185">Reference proteome</keyword>
<reference evidence="3 4" key="1">
    <citation type="journal article" date="2016" name="Genome Announc.">
        <title>Complete Genome Sequences of Aerococcus christensenii CCUG 28831T, Aerococcus sanguinicola CCUG 43001T, Aerococcus urinae CCUG 36881T, Aerococcus urinaeequi CCUG 28094T, Aerococcus urinaehominis CCUG 42038 BT, and Aerococcus viridans CCUG 4311T.</title>
        <authorList>
            <person name="Carkaci D."/>
            <person name="Dargis R."/>
            <person name="Nielsen X.C."/>
            <person name="Skovgaard O."/>
            <person name="Fuursted K."/>
            <person name="Christensen J.J."/>
        </authorList>
    </citation>
    <scope>NUCLEOTIDE SEQUENCE [LARGE SCALE GENOMIC DNA]</scope>
    <source>
        <strain evidence="3 4">CCUG43001</strain>
    </source>
</reference>
<reference evidence="4" key="2">
    <citation type="submission" date="2016-01" db="EMBL/GenBank/DDBJ databases">
        <title>Six Aerococcus type strain genome sequencing and assembly using PacBio and Illumina Hiseq.</title>
        <authorList>
            <person name="Carkaci D."/>
            <person name="Dargis R."/>
            <person name="Nielsen X.C."/>
            <person name="Skovgaard O."/>
            <person name="Fuursted K."/>
            <person name="Christensen J.J."/>
        </authorList>
    </citation>
    <scope>NUCLEOTIDE SEQUENCE [LARGE SCALE GENOMIC DNA]</scope>
    <source>
        <strain evidence="4">CCUG43001</strain>
    </source>
</reference>
<feature type="transmembrane region" description="Helical" evidence="2">
    <location>
        <begin position="516"/>
        <end position="541"/>
    </location>
</feature>
<evidence type="ECO:0008006" key="5">
    <source>
        <dbReference type="Google" id="ProtNLM"/>
    </source>
</evidence>
<dbReference type="EMBL" id="CP014160">
    <property type="protein sequence ID" value="AMB94898.1"/>
    <property type="molecule type" value="Genomic_DNA"/>
</dbReference>
<evidence type="ECO:0000313" key="4">
    <source>
        <dbReference type="Proteomes" id="UP000069912"/>
    </source>
</evidence>
<keyword evidence="2" id="KW-0472">Membrane</keyword>
<dbReference type="KEGG" id="asan:AWM72_09085"/>
<name>A0A120I9H2_9LACT</name>
<gene>
    <name evidence="3" type="ORF">AWM72_09085</name>
</gene>